<keyword evidence="4" id="KW-1185">Reference proteome</keyword>
<feature type="transmembrane region" description="Helical" evidence="1">
    <location>
        <begin position="7"/>
        <end position="23"/>
    </location>
</feature>
<dbReference type="EMBL" id="BMFK01000003">
    <property type="protein sequence ID" value="GGE79948.1"/>
    <property type="molecule type" value="Genomic_DNA"/>
</dbReference>
<dbReference type="Proteomes" id="UP000605259">
    <property type="component" value="Unassembled WGS sequence"/>
</dbReference>
<reference evidence="3" key="1">
    <citation type="journal article" date="2014" name="Int. J. Syst. Evol. Microbiol.">
        <title>Complete genome sequence of Corynebacterium casei LMG S-19264T (=DSM 44701T), isolated from a smear-ripened cheese.</title>
        <authorList>
            <consortium name="US DOE Joint Genome Institute (JGI-PGF)"/>
            <person name="Walter F."/>
            <person name="Albersmeier A."/>
            <person name="Kalinowski J."/>
            <person name="Ruckert C."/>
        </authorList>
    </citation>
    <scope>NUCLEOTIDE SEQUENCE</scope>
    <source>
        <strain evidence="3">CGMCC 1.12698</strain>
    </source>
</reference>
<gene>
    <name evidence="3" type="ORF">GCM10007140_31870</name>
</gene>
<sequence length="92" mass="10397">MKQNIGLLNAFLRMTCGFTLLSWSTAKLVRRPCNYMALLLAMLGAMKVASGALRFCPVKFMMGFKDIFAFFPKPKKNEFEGLEELARLINPS</sequence>
<feature type="domain" description="Inner membrane protein YgaP-like transmembrane" evidence="2">
    <location>
        <begin position="1"/>
        <end position="65"/>
    </location>
</feature>
<keyword evidence="1" id="KW-1133">Transmembrane helix</keyword>
<dbReference type="AlphaFoldDB" id="A0A917ESB3"/>
<evidence type="ECO:0000313" key="3">
    <source>
        <dbReference type="EMBL" id="GGE79948.1"/>
    </source>
</evidence>
<proteinExistence type="predicted"/>
<evidence type="ECO:0000256" key="1">
    <source>
        <dbReference type="SAM" id="Phobius"/>
    </source>
</evidence>
<dbReference type="InterPro" id="IPR021309">
    <property type="entry name" value="YgaP-like_TM"/>
</dbReference>
<comment type="caution">
    <text evidence="3">The sequence shown here is derived from an EMBL/GenBank/DDBJ whole genome shotgun (WGS) entry which is preliminary data.</text>
</comment>
<keyword evidence="1" id="KW-0812">Transmembrane</keyword>
<reference evidence="3" key="2">
    <citation type="submission" date="2020-09" db="EMBL/GenBank/DDBJ databases">
        <authorList>
            <person name="Sun Q."/>
            <person name="Zhou Y."/>
        </authorList>
    </citation>
    <scope>NUCLEOTIDE SEQUENCE</scope>
    <source>
        <strain evidence="3">CGMCC 1.12698</strain>
    </source>
</reference>
<accession>A0A917ESB3</accession>
<organism evidence="3 4">
    <name type="scientific">Priestia taiwanensis</name>
    <dbReference type="NCBI Taxonomy" id="1347902"/>
    <lineage>
        <taxon>Bacteria</taxon>
        <taxon>Bacillati</taxon>
        <taxon>Bacillota</taxon>
        <taxon>Bacilli</taxon>
        <taxon>Bacillales</taxon>
        <taxon>Bacillaceae</taxon>
        <taxon>Priestia</taxon>
    </lineage>
</organism>
<dbReference type="Pfam" id="PF11127">
    <property type="entry name" value="YgaP-like_TM"/>
    <property type="match status" value="1"/>
</dbReference>
<keyword evidence="1" id="KW-0472">Membrane</keyword>
<protein>
    <recommendedName>
        <fullName evidence="2">Inner membrane protein YgaP-like transmembrane domain-containing protein</fullName>
    </recommendedName>
</protein>
<evidence type="ECO:0000313" key="4">
    <source>
        <dbReference type="Proteomes" id="UP000605259"/>
    </source>
</evidence>
<feature type="transmembrane region" description="Helical" evidence="1">
    <location>
        <begin position="35"/>
        <end position="56"/>
    </location>
</feature>
<name>A0A917ESB3_9BACI</name>
<evidence type="ECO:0000259" key="2">
    <source>
        <dbReference type="Pfam" id="PF11127"/>
    </source>
</evidence>